<keyword evidence="5" id="KW-0411">Iron-sulfur</keyword>
<sequence>VLDDLWHATKKVLVLIEAGTADGFNMINFARSYLLSKYPPSDDLTRPGTYTIAPCPHDKQCPLGPDNICRFLQGVSSHTTPSVCHFRPSEKKKQKIERRAFRTVRKQGHGGQRMEKLVIRNRKMHRKTVRTINQMLFPYSYVILGKVPHQFMNHAEAELAAFHWPRIISNPKAFNNRFELNLCLPDIPAHARHTDSDQEQPFASGIHWNTKKPSASITLDSAKNKKITHYNIQQQEGLDASKYGYLEKWIITKNQNKNQMYADAKRSHFGDLWPWPCPTLTERPALHNNLKCKEAYLQLLGDRHDTKQSLQRLILRNNDFQFQKNENLLIFLM</sequence>
<comment type="subcellular location">
    <subcellularLocation>
        <location evidence="1">Mitochondrion</location>
    </subcellularLocation>
</comment>
<keyword evidence="3" id="KW-0809">Transit peptide</keyword>
<evidence type="ECO:0000256" key="2">
    <source>
        <dbReference type="ARBA" id="ARBA00022723"/>
    </source>
</evidence>
<comment type="caution">
    <text evidence="8">The sequence shown here is derived from an EMBL/GenBank/DDBJ whole genome shotgun (WGS) entry which is preliminary data.</text>
</comment>
<dbReference type="PANTHER" id="PTHR13184">
    <property type="entry name" value="37S RIBOSOMAL PROTEIN S22"/>
    <property type="match status" value="1"/>
</dbReference>
<evidence type="ECO:0000256" key="5">
    <source>
        <dbReference type="ARBA" id="ARBA00023014"/>
    </source>
</evidence>
<dbReference type="OrthoDB" id="421327at2759"/>
<dbReference type="GO" id="GO:0006412">
    <property type="term" value="P:translation"/>
    <property type="evidence" value="ECO:0007669"/>
    <property type="project" value="InterPro"/>
</dbReference>
<keyword evidence="9" id="KW-1185">Reference proteome</keyword>
<dbReference type="Pfam" id="PF09243">
    <property type="entry name" value="Rsm22"/>
    <property type="match status" value="1"/>
</dbReference>
<dbReference type="Proteomes" id="UP000023152">
    <property type="component" value="Unassembled WGS sequence"/>
</dbReference>
<dbReference type="GO" id="GO:0003735">
    <property type="term" value="F:structural constituent of ribosome"/>
    <property type="evidence" value="ECO:0007669"/>
    <property type="project" value="TreeGrafter"/>
</dbReference>
<dbReference type="PANTHER" id="PTHR13184:SF5">
    <property type="entry name" value="METHYLTRANSFERASE-LIKE PROTEIN 17, MITOCHONDRIAL"/>
    <property type="match status" value="1"/>
</dbReference>
<evidence type="ECO:0008006" key="10">
    <source>
        <dbReference type="Google" id="ProtNLM"/>
    </source>
</evidence>
<evidence type="ECO:0000256" key="1">
    <source>
        <dbReference type="ARBA" id="ARBA00004173"/>
    </source>
</evidence>
<keyword evidence="6" id="KW-0496">Mitochondrion</keyword>
<evidence type="ECO:0000313" key="8">
    <source>
        <dbReference type="EMBL" id="ETO34978.1"/>
    </source>
</evidence>
<evidence type="ECO:0000256" key="3">
    <source>
        <dbReference type="ARBA" id="ARBA00022946"/>
    </source>
</evidence>
<evidence type="ECO:0000313" key="9">
    <source>
        <dbReference type="Proteomes" id="UP000023152"/>
    </source>
</evidence>
<keyword evidence="2" id="KW-0479">Metal-binding</keyword>
<dbReference type="InterPro" id="IPR015324">
    <property type="entry name" value="Ribosomal_Rsm22-like"/>
</dbReference>
<name>X6PA22_RETFI</name>
<dbReference type="EMBL" id="ASPP01002071">
    <property type="protein sequence ID" value="ETO34978.1"/>
    <property type="molecule type" value="Genomic_DNA"/>
</dbReference>
<accession>X6PA22</accession>
<proteinExistence type="predicted"/>
<dbReference type="GO" id="GO:0051536">
    <property type="term" value="F:iron-sulfur cluster binding"/>
    <property type="evidence" value="ECO:0007669"/>
    <property type="project" value="UniProtKB-KW"/>
</dbReference>
<reference evidence="8 9" key="1">
    <citation type="journal article" date="2013" name="Curr. Biol.">
        <title>The Genome of the Foraminiferan Reticulomyxa filosa.</title>
        <authorList>
            <person name="Glockner G."/>
            <person name="Hulsmann N."/>
            <person name="Schleicher M."/>
            <person name="Noegel A.A."/>
            <person name="Eichinger L."/>
            <person name="Gallinger C."/>
            <person name="Pawlowski J."/>
            <person name="Sierra R."/>
            <person name="Euteneuer U."/>
            <person name="Pillet L."/>
            <person name="Moustafa A."/>
            <person name="Platzer M."/>
            <person name="Groth M."/>
            <person name="Szafranski K."/>
            <person name="Schliwa M."/>
        </authorList>
    </citation>
    <scope>NUCLEOTIDE SEQUENCE [LARGE SCALE GENOMIC DNA]</scope>
</reference>
<feature type="non-terminal residue" evidence="8">
    <location>
        <position position="1"/>
    </location>
</feature>
<gene>
    <name evidence="8" type="ORF">RFI_02096</name>
</gene>
<comment type="function">
    <text evidence="7">Mitochondrial ribosome (mitoribosome) assembly factor. Binds at the interface of the head and body domains of the mitochondrial small ribosomal subunit (mt-SSU), occluding the mRNA channel and preventing compaction of the head domain towards the body. Probable inactive methyltransferase: retains the characteristic folding and ability to bind S-adenosyl-L-methionine, but it probably lost its methyltransferase activity.</text>
</comment>
<dbReference type="GO" id="GO:0005763">
    <property type="term" value="C:mitochondrial small ribosomal subunit"/>
    <property type="evidence" value="ECO:0007669"/>
    <property type="project" value="TreeGrafter"/>
</dbReference>
<organism evidence="8 9">
    <name type="scientific">Reticulomyxa filosa</name>
    <dbReference type="NCBI Taxonomy" id="46433"/>
    <lineage>
        <taxon>Eukaryota</taxon>
        <taxon>Sar</taxon>
        <taxon>Rhizaria</taxon>
        <taxon>Retaria</taxon>
        <taxon>Foraminifera</taxon>
        <taxon>Monothalamids</taxon>
        <taxon>Reticulomyxidae</taxon>
        <taxon>Reticulomyxa</taxon>
    </lineage>
</organism>
<dbReference type="GO" id="GO:0046872">
    <property type="term" value="F:metal ion binding"/>
    <property type="evidence" value="ECO:0007669"/>
    <property type="project" value="UniProtKB-KW"/>
</dbReference>
<dbReference type="AlphaFoldDB" id="X6PA22"/>
<dbReference type="GO" id="GO:0008168">
    <property type="term" value="F:methyltransferase activity"/>
    <property type="evidence" value="ECO:0007669"/>
    <property type="project" value="InterPro"/>
</dbReference>
<dbReference type="InterPro" id="IPR052571">
    <property type="entry name" value="Mt_RNA_Methyltransferase"/>
</dbReference>
<protein>
    <recommendedName>
        <fullName evidence="10">Methyltransferase</fullName>
    </recommendedName>
</protein>
<keyword evidence="4" id="KW-0408">Iron</keyword>
<evidence type="ECO:0000256" key="7">
    <source>
        <dbReference type="ARBA" id="ARBA00045681"/>
    </source>
</evidence>
<evidence type="ECO:0000256" key="4">
    <source>
        <dbReference type="ARBA" id="ARBA00023004"/>
    </source>
</evidence>
<evidence type="ECO:0000256" key="6">
    <source>
        <dbReference type="ARBA" id="ARBA00023128"/>
    </source>
</evidence>